<name>A0ABZ2Z4N5_9BACT</name>
<dbReference type="EMBL" id="CP150096">
    <property type="protein sequence ID" value="WZN46505.1"/>
    <property type="molecule type" value="Genomic_DNA"/>
</dbReference>
<evidence type="ECO:0000256" key="2">
    <source>
        <dbReference type="ARBA" id="ARBA00049988"/>
    </source>
</evidence>
<organism evidence="3 4">
    <name type="scientific">Chitinophaga caseinilytica</name>
    <dbReference type="NCBI Taxonomy" id="2267521"/>
    <lineage>
        <taxon>Bacteria</taxon>
        <taxon>Pseudomonadati</taxon>
        <taxon>Bacteroidota</taxon>
        <taxon>Chitinophagia</taxon>
        <taxon>Chitinophagales</taxon>
        <taxon>Chitinophagaceae</taxon>
        <taxon>Chitinophaga</taxon>
    </lineage>
</organism>
<proteinExistence type="inferred from homology"/>
<keyword evidence="4" id="KW-1185">Reference proteome</keyword>
<dbReference type="Pfam" id="PF08681">
    <property type="entry name" value="TacA1"/>
    <property type="match status" value="1"/>
</dbReference>
<dbReference type="SUPFAM" id="SSF47598">
    <property type="entry name" value="Ribbon-helix-helix"/>
    <property type="match status" value="1"/>
</dbReference>
<reference evidence="3 4" key="1">
    <citation type="submission" date="2024-03" db="EMBL/GenBank/DDBJ databases">
        <title>Chitinophaga caseinilytica sp. nov., a casein hydrolysing bacterium isolated from forest soil.</title>
        <authorList>
            <person name="Lee D.S."/>
            <person name="Han D.M."/>
            <person name="Baek J.H."/>
            <person name="Choi D.G."/>
            <person name="Jeon J.H."/>
            <person name="Jeon C.O."/>
        </authorList>
    </citation>
    <scope>NUCLEOTIDE SEQUENCE [LARGE SCALE GENOMIC DNA]</scope>
    <source>
        <strain evidence="3 4">KACC 19118</strain>
    </source>
</reference>
<dbReference type="PANTHER" id="PTHR35401">
    <property type="entry name" value="COPG FAMILY HELIX-TURN-HELIX PROTEIN-RELATED-RELATED"/>
    <property type="match status" value="1"/>
</dbReference>
<dbReference type="InterPro" id="IPR014795">
    <property type="entry name" value="TacA_1-like"/>
</dbReference>
<protein>
    <submittedName>
        <fullName evidence="3">DUF1778 domain-containing protein</fullName>
    </submittedName>
</protein>
<dbReference type="Gene3D" id="1.20.5.780">
    <property type="entry name" value="Single helix bin"/>
    <property type="match status" value="1"/>
</dbReference>
<evidence type="ECO:0000256" key="1">
    <source>
        <dbReference type="ARBA" id="ARBA00022649"/>
    </source>
</evidence>
<evidence type="ECO:0000313" key="3">
    <source>
        <dbReference type="EMBL" id="WZN46505.1"/>
    </source>
</evidence>
<gene>
    <name evidence="3" type="ORF">WJU22_26825</name>
</gene>
<evidence type="ECO:0000313" key="4">
    <source>
        <dbReference type="Proteomes" id="UP001449657"/>
    </source>
</evidence>
<dbReference type="Proteomes" id="UP001449657">
    <property type="component" value="Chromosome"/>
</dbReference>
<keyword evidence="1" id="KW-1277">Toxin-antitoxin system</keyword>
<accession>A0ABZ2Z4N5</accession>
<dbReference type="InterPro" id="IPR010985">
    <property type="entry name" value="Ribbon_hlx_hlx"/>
</dbReference>
<dbReference type="PANTHER" id="PTHR35401:SF2">
    <property type="entry name" value="ABC-TYPE TRANSPORT SYSTEM"/>
    <property type="match status" value="1"/>
</dbReference>
<dbReference type="RefSeq" id="WP_341841203.1">
    <property type="nucleotide sequence ID" value="NZ_CP149792.1"/>
</dbReference>
<sequence length="101" mass="11434">MKAAAITRFDARLSAEMKDLFEQAAELGGYKTLSEFVIYSAKLQAEKIIDKHNEILASKKDQEIFFNAIMDSSEPNSKLKKAANRYKKLTRSNELSDSSVR</sequence>
<comment type="similarity">
    <text evidence="2">Belongs to the TacA antitoxin family.</text>
</comment>